<organism evidence="4 5">
    <name type="scientific">Streptomyces cinnabarinus</name>
    <dbReference type="NCBI Taxonomy" id="67287"/>
    <lineage>
        <taxon>Bacteria</taxon>
        <taxon>Bacillati</taxon>
        <taxon>Actinomycetota</taxon>
        <taxon>Actinomycetes</taxon>
        <taxon>Kitasatosporales</taxon>
        <taxon>Streptomycetaceae</taxon>
        <taxon>Streptomyces</taxon>
    </lineage>
</organism>
<gene>
    <name evidence="4" type="ORF">STRCI_003023</name>
</gene>
<dbReference type="PRINTS" id="PR00080">
    <property type="entry name" value="SDRFAMILY"/>
</dbReference>
<dbReference type="RefSeq" id="WP_269659461.1">
    <property type="nucleotide sequence ID" value="NZ_CP114413.1"/>
</dbReference>
<comment type="similarity">
    <text evidence="1 3">Belongs to the short-chain dehydrogenases/reductases (SDR) family.</text>
</comment>
<proteinExistence type="inferred from homology"/>
<dbReference type="PANTHER" id="PTHR42901">
    <property type="entry name" value="ALCOHOL DEHYDROGENASE"/>
    <property type="match status" value="1"/>
</dbReference>
<accession>A0ABY7KBG5</accession>
<dbReference type="Proteomes" id="UP001164439">
    <property type="component" value="Chromosome"/>
</dbReference>
<keyword evidence="5" id="KW-1185">Reference proteome</keyword>
<dbReference type="InterPro" id="IPR036291">
    <property type="entry name" value="NAD(P)-bd_dom_sf"/>
</dbReference>
<evidence type="ECO:0000313" key="4">
    <source>
        <dbReference type="EMBL" id="WAZ21823.1"/>
    </source>
</evidence>
<dbReference type="Gene3D" id="3.40.50.720">
    <property type="entry name" value="NAD(P)-binding Rossmann-like Domain"/>
    <property type="match status" value="1"/>
</dbReference>
<dbReference type="InterPro" id="IPR020904">
    <property type="entry name" value="Sc_DH/Rdtase_CS"/>
</dbReference>
<dbReference type="EMBL" id="CP114413">
    <property type="protein sequence ID" value="WAZ21823.1"/>
    <property type="molecule type" value="Genomic_DNA"/>
</dbReference>
<protein>
    <submittedName>
        <fullName evidence="4">SDR family NAD(P)-dependent oxidoreductase</fullName>
    </submittedName>
</protein>
<dbReference type="PANTHER" id="PTHR42901:SF1">
    <property type="entry name" value="ALCOHOL DEHYDROGENASE"/>
    <property type="match status" value="1"/>
</dbReference>
<dbReference type="PROSITE" id="PS00061">
    <property type="entry name" value="ADH_SHORT"/>
    <property type="match status" value="1"/>
</dbReference>
<dbReference type="InterPro" id="IPR002347">
    <property type="entry name" value="SDR_fam"/>
</dbReference>
<sequence>MRTAVVTGASSGFGAAVVRRLAAQGRPVVALARRAERLEALSEEAGPDSRILPLAVDIRDGEAVAKALGTLPEEFADVAVLVNNAGLSRGFGPLQDADPQHWQDMVDTNVMGQLHCIRAALPSLIASGCGHIVNIGSIAALYPYSGGNVYGATKAFTHQLSLSLRTDLEGTGVRVSCIAPGMARTEFALVRFEGDQGRADALYDGVEPLAAEDIAEAVQWCVAQPPRVNVNMIEIMPTSQPFGLGFRTAATTARSTD</sequence>
<evidence type="ECO:0000256" key="2">
    <source>
        <dbReference type="ARBA" id="ARBA00023002"/>
    </source>
</evidence>
<evidence type="ECO:0000256" key="3">
    <source>
        <dbReference type="RuleBase" id="RU000363"/>
    </source>
</evidence>
<reference evidence="4" key="1">
    <citation type="submission" date="2022-12" db="EMBL/GenBank/DDBJ databases">
        <authorList>
            <person name="Ruckert C."/>
            <person name="Busche T."/>
            <person name="Kalinowski J."/>
            <person name="Wittmann C."/>
        </authorList>
    </citation>
    <scope>NUCLEOTIDE SEQUENCE</scope>
    <source>
        <strain evidence="4">DSM 40467</strain>
    </source>
</reference>
<keyword evidence="2" id="KW-0560">Oxidoreductase</keyword>
<evidence type="ECO:0000313" key="5">
    <source>
        <dbReference type="Proteomes" id="UP001164439"/>
    </source>
</evidence>
<dbReference type="SUPFAM" id="SSF51735">
    <property type="entry name" value="NAD(P)-binding Rossmann-fold domains"/>
    <property type="match status" value="1"/>
</dbReference>
<dbReference type="PRINTS" id="PR00081">
    <property type="entry name" value="GDHRDH"/>
</dbReference>
<dbReference type="Pfam" id="PF00106">
    <property type="entry name" value="adh_short"/>
    <property type="match status" value="1"/>
</dbReference>
<name>A0ABY7KBG5_9ACTN</name>
<evidence type="ECO:0000256" key="1">
    <source>
        <dbReference type="ARBA" id="ARBA00006484"/>
    </source>
</evidence>